<feature type="domain" description="AB hydrolase-1" evidence="6">
    <location>
        <begin position="21"/>
        <end position="189"/>
    </location>
</feature>
<evidence type="ECO:0000256" key="2">
    <source>
        <dbReference type="ARBA" id="ARBA00004370"/>
    </source>
</evidence>
<evidence type="ECO:0000256" key="4">
    <source>
        <dbReference type="ARBA" id="ARBA00023136"/>
    </source>
</evidence>
<keyword evidence="3" id="KW-0256">Endoplasmic reticulum</keyword>
<keyword evidence="8" id="KW-1185">Reference proteome</keyword>
<organism evidence="7 8">
    <name type="scientific">Streptacidiphilus cavernicola</name>
    <dbReference type="NCBI Taxonomy" id="3342716"/>
    <lineage>
        <taxon>Bacteria</taxon>
        <taxon>Bacillati</taxon>
        <taxon>Actinomycetota</taxon>
        <taxon>Actinomycetes</taxon>
        <taxon>Kitasatosporales</taxon>
        <taxon>Streptomycetaceae</taxon>
        <taxon>Streptacidiphilus</taxon>
    </lineage>
</organism>
<dbReference type="GO" id="GO:0016787">
    <property type="term" value="F:hydrolase activity"/>
    <property type="evidence" value="ECO:0007669"/>
    <property type="project" value="UniProtKB-KW"/>
</dbReference>
<gene>
    <name evidence="7" type="ORF">ACEZDE_23020</name>
</gene>
<name>A0ABV6W181_9ACTN</name>
<dbReference type="InterPro" id="IPR052374">
    <property type="entry name" value="SERAC1"/>
</dbReference>
<dbReference type="RefSeq" id="WP_380538834.1">
    <property type="nucleotide sequence ID" value="NZ_JBHFAB010000018.1"/>
</dbReference>
<comment type="subcellular location">
    <subcellularLocation>
        <location evidence="1">Endoplasmic reticulum</location>
    </subcellularLocation>
    <subcellularLocation>
        <location evidence="2">Membrane</location>
    </subcellularLocation>
</comment>
<feature type="region of interest" description="Disordered" evidence="5">
    <location>
        <begin position="260"/>
        <end position="287"/>
    </location>
</feature>
<dbReference type="SUPFAM" id="SSF48239">
    <property type="entry name" value="Terpenoid cyclases/Protein prenyltransferases"/>
    <property type="match status" value="1"/>
</dbReference>
<dbReference type="PANTHER" id="PTHR48182">
    <property type="entry name" value="PROTEIN SERAC1"/>
    <property type="match status" value="1"/>
</dbReference>
<dbReference type="SUPFAM" id="SSF53474">
    <property type="entry name" value="alpha/beta-Hydrolases"/>
    <property type="match status" value="1"/>
</dbReference>
<evidence type="ECO:0000313" key="8">
    <source>
        <dbReference type="Proteomes" id="UP001592531"/>
    </source>
</evidence>
<dbReference type="InterPro" id="IPR008930">
    <property type="entry name" value="Terpenoid_cyclase/PrenylTrfase"/>
</dbReference>
<dbReference type="Proteomes" id="UP001592531">
    <property type="component" value="Unassembled WGS sequence"/>
</dbReference>
<evidence type="ECO:0000256" key="3">
    <source>
        <dbReference type="ARBA" id="ARBA00022824"/>
    </source>
</evidence>
<dbReference type="EMBL" id="JBHFAB010000018">
    <property type="protein sequence ID" value="MFC1419482.1"/>
    <property type="molecule type" value="Genomic_DNA"/>
</dbReference>
<evidence type="ECO:0000256" key="1">
    <source>
        <dbReference type="ARBA" id="ARBA00004240"/>
    </source>
</evidence>
<sequence length="898" mass="97952">MEKILVDVRRVGDSQSTSADIVLLHGLGGDGHGTWTYPSKKGAPLSWPDWLTEDDSRFAVWCVNYPASATRWHGKSMPIRDRATNLLAALRDGHDIGRRPFVLVGHSLGGLVIKQIIRHSNTMGDQYSGFCENLAGVVFFSTPHTGSGLASLLGYLRTVRATPLVRELADDHTYLRELDDWYRNYATRTELANLSFYETQDTKGLRVVGESSGNPHLPGATAIPVDADHRTVCKFSDRSDLTYVQVKRFLVQRVGEQVAPTVPRPREEPPRIPAAASAPPRAGGSAWSDPDAVAEKVLLALLSEQLPSGGWARSLARWMTEYANASEMQAPDRPPMRVHGGIDVTCAALNSLVTVGDGSSERLQAAIGESLRAGANFLRLRTASGGAVGATIQTRTAPTEVRIRHTAITLATLLRLQRAFGEESPYPEVVRSAKYLESSLRHWRLDTSGTFGMTAGAWALYELLAHDNEILGSHLSEKLRNTLSTTVDEMAQELEGRVSAPLADTSPQAACARFGAYGNLVALAQSSFLFSAQQLTSLHLGRMPLGLAQQYLYEQTVATCQQLAVAVLQGEHTRDGLLTVPTPNGPRPDIGLSIQALSVFDDLCAARSSDDRVSTASDIVRRALDRVFSSTDEVELKERLRFTHGVQFAGLLRDPTIAEAFRVDRTLHLTAARTSRKTLSQRDVSDQAVLCAEHRGRSTGAVDTPRHRAWARAWSRTLENGHYVSPDQQSEPSAATAWRPRQATVRAVLQVLSEHAESDVLWIAGEAEESVGLVPPSRSRLVRADFPVWLDPESSSASRGFDLVYLPTAASSARPGVLISALRRARESLSGARAQGVMCVRFGDHRLVSESNEGILFTESSAQLEHILHDCRLRLLGIDNTDESLDGVESVIRFSAGV</sequence>
<feature type="compositionally biased region" description="Low complexity" evidence="5">
    <location>
        <begin position="273"/>
        <end position="286"/>
    </location>
</feature>
<keyword evidence="4" id="KW-0472">Membrane</keyword>
<dbReference type="InterPro" id="IPR029058">
    <property type="entry name" value="AB_hydrolase_fold"/>
</dbReference>
<dbReference type="Gene3D" id="3.40.50.1820">
    <property type="entry name" value="alpha/beta hydrolase"/>
    <property type="match status" value="1"/>
</dbReference>
<evidence type="ECO:0000313" key="7">
    <source>
        <dbReference type="EMBL" id="MFC1419482.1"/>
    </source>
</evidence>
<accession>A0ABV6W181</accession>
<proteinExistence type="predicted"/>
<protein>
    <submittedName>
        <fullName evidence="7">Alpha/beta fold hydrolase</fullName>
    </submittedName>
</protein>
<keyword evidence="7" id="KW-0378">Hydrolase</keyword>
<reference evidence="7 8" key="1">
    <citation type="submission" date="2024-09" db="EMBL/GenBank/DDBJ databases">
        <authorList>
            <person name="Lee S.D."/>
        </authorList>
    </citation>
    <scope>NUCLEOTIDE SEQUENCE [LARGE SCALE GENOMIC DNA]</scope>
    <source>
        <strain evidence="7 8">N8-3</strain>
    </source>
</reference>
<evidence type="ECO:0000256" key="5">
    <source>
        <dbReference type="SAM" id="MobiDB-lite"/>
    </source>
</evidence>
<dbReference type="InterPro" id="IPR000073">
    <property type="entry name" value="AB_hydrolase_1"/>
</dbReference>
<evidence type="ECO:0000259" key="6">
    <source>
        <dbReference type="Pfam" id="PF12697"/>
    </source>
</evidence>
<dbReference type="PANTHER" id="PTHR48182:SF2">
    <property type="entry name" value="PROTEIN SERAC1"/>
    <property type="match status" value="1"/>
</dbReference>
<dbReference type="Pfam" id="PF12697">
    <property type="entry name" value="Abhydrolase_6"/>
    <property type="match status" value="1"/>
</dbReference>
<comment type="caution">
    <text evidence="7">The sequence shown here is derived from an EMBL/GenBank/DDBJ whole genome shotgun (WGS) entry which is preliminary data.</text>
</comment>